<dbReference type="InterPro" id="IPR037401">
    <property type="entry name" value="SnoaL-like"/>
</dbReference>
<dbReference type="EMBL" id="CP119316">
    <property type="protein sequence ID" value="WEK46518.1"/>
    <property type="molecule type" value="Genomic_DNA"/>
</dbReference>
<dbReference type="Proteomes" id="UP001218362">
    <property type="component" value="Chromosome"/>
</dbReference>
<dbReference type="SUPFAM" id="SSF54427">
    <property type="entry name" value="NTF2-like"/>
    <property type="match status" value="2"/>
</dbReference>
<dbReference type="AlphaFoldDB" id="A0AAJ5X6I6"/>
<feature type="region of interest" description="Disordered" evidence="1">
    <location>
        <begin position="50"/>
        <end position="70"/>
    </location>
</feature>
<sequence length="311" mass="35119">MNDPIFEPEAVERNRAAIHDYCKLLKVDHRPFEAFAKYFAKDLIQHDPWIGDGNGGDEEYLEGRREDDPEEFSATDEYVSVAHNVMADADHVVVKSHVFVGPEDKGRIFIDIWRVEGGMFVEHWDIIEPIDQTHFNRLPVGRTRAEAIALGETLSNPIYGNPDPSYDSEESRRIVLDYMHMGMESGRLVEALETYLADDFVQHTGRMPPDKQGSIDYLAARAETRAKDNRTSIFERVVADGDLVLVHRRVTSDSDPRGTVFADLYRVRGGKVTEHWDVVQPIPEFSASGRSMTGGPDSPLEPGRFVGPEPH</sequence>
<reference evidence="3" key="1">
    <citation type="submission" date="2023-03" db="EMBL/GenBank/DDBJ databases">
        <title>Andean soil-derived lignocellulolytic bacterial consortium as a source of novel taxa and putative plastic-active enzymes.</title>
        <authorList>
            <person name="Diaz-Garcia L."/>
            <person name="Chuvochina M."/>
            <person name="Feuerriegel G."/>
            <person name="Bunk B."/>
            <person name="Sproer C."/>
            <person name="Streit W.R."/>
            <person name="Rodriguez L.M."/>
            <person name="Overmann J."/>
            <person name="Jimenez D.J."/>
        </authorList>
    </citation>
    <scope>NUCLEOTIDE SEQUENCE</scope>
    <source>
        <strain evidence="3">MAG 26</strain>
    </source>
</reference>
<gene>
    <name evidence="3" type="ORF">P0Y56_16150</name>
</gene>
<evidence type="ECO:0000259" key="2">
    <source>
        <dbReference type="Pfam" id="PF12680"/>
    </source>
</evidence>
<accession>A0AAJ5X6I6</accession>
<feature type="domain" description="SnoaL-like" evidence="2">
    <location>
        <begin position="182"/>
        <end position="275"/>
    </location>
</feature>
<evidence type="ECO:0000313" key="3">
    <source>
        <dbReference type="EMBL" id="WEK46518.1"/>
    </source>
</evidence>
<dbReference type="KEGG" id="acob:P0Y56_16150"/>
<organism evidence="3 4">
    <name type="scientific">Candidatus Andeanibacterium colombiense</name>
    <dbReference type="NCBI Taxonomy" id="3121345"/>
    <lineage>
        <taxon>Bacteria</taxon>
        <taxon>Pseudomonadati</taxon>
        <taxon>Pseudomonadota</taxon>
        <taxon>Alphaproteobacteria</taxon>
        <taxon>Sphingomonadales</taxon>
        <taxon>Sphingomonadaceae</taxon>
        <taxon>Candidatus Andeanibacterium</taxon>
    </lineage>
</organism>
<evidence type="ECO:0000313" key="4">
    <source>
        <dbReference type="Proteomes" id="UP001218362"/>
    </source>
</evidence>
<dbReference type="InterPro" id="IPR032710">
    <property type="entry name" value="NTF2-like_dom_sf"/>
</dbReference>
<evidence type="ECO:0000256" key="1">
    <source>
        <dbReference type="SAM" id="MobiDB-lite"/>
    </source>
</evidence>
<protein>
    <submittedName>
        <fullName evidence="3">Nuclear transport factor 2 family protein</fullName>
    </submittedName>
</protein>
<dbReference type="Gene3D" id="3.10.450.50">
    <property type="match status" value="2"/>
</dbReference>
<dbReference type="Pfam" id="PF12680">
    <property type="entry name" value="SnoaL_2"/>
    <property type="match status" value="1"/>
</dbReference>
<feature type="region of interest" description="Disordered" evidence="1">
    <location>
        <begin position="285"/>
        <end position="311"/>
    </location>
</feature>
<proteinExistence type="predicted"/>
<name>A0AAJ5X6I6_9SPHN</name>